<feature type="region of interest" description="Disordered" evidence="2">
    <location>
        <begin position="379"/>
        <end position="398"/>
    </location>
</feature>
<dbReference type="Pfam" id="PF01551">
    <property type="entry name" value="Peptidase_M23"/>
    <property type="match status" value="1"/>
</dbReference>
<dbReference type="PANTHER" id="PTHR21666:SF289">
    <property type="entry name" value="L-ALA--D-GLU ENDOPEPTIDASE"/>
    <property type="match status" value="1"/>
</dbReference>
<comment type="caution">
    <text evidence="5">The sequence shown here is derived from an EMBL/GenBank/DDBJ whole genome shotgun (WGS) entry which is preliminary data.</text>
</comment>
<gene>
    <name evidence="5" type="ORF">GCM10009096_18770</name>
</gene>
<dbReference type="InterPro" id="IPR050570">
    <property type="entry name" value="Cell_wall_metabolism_enzyme"/>
</dbReference>
<keyword evidence="3" id="KW-1133">Transmembrane helix</keyword>
<protein>
    <submittedName>
        <fullName evidence="5">Peptidoglycan DD-metalloendopeptidase family protein</fullName>
    </submittedName>
</protein>
<proteinExistence type="predicted"/>
<dbReference type="InterPro" id="IPR016047">
    <property type="entry name" value="M23ase_b-sheet_dom"/>
</dbReference>
<keyword evidence="3" id="KW-0472">Membrane</keyword>
<evidence type="ECO:0000256" key="1">
    <source>
        <dbReference type="ARBA" id="ARBA00022729"/>
    </source>
</evidence>
<feature type="domain" description="M23ase beta-sheet core" evidence="4">
    <location>
        <begin position="268"/>
        <end position="362"/>
    </location>
</feature>
<dbReference type="EMBL" id="BAAAEM010000002">
    <property type="protein sequence ID" value="GAA0477145.1"/>
    <property type="molecule type" value="Genomic_DNA"/>
</dbReference>
<dbReference type="Proteomes" id="UP001500713">
    <property type="component" value="Unassembled WGS sequence"/>
</dbReference>
<dbReference type="InterPro" id="IPR011055">
    <property type="entry name" value="Dup_hybrid_motif"/>
</dbReference>
<evidence type="ECO:0000256" key="2">
    <source>
        <dbReference type="SAM" id="MobiDB-lite"/>
    </source>
</evidence>
<evidence type="ECO:0000313" key="5">
    <source>
        <dbReference type="EMBL" id="GAA0477145.1"/>
    </source>
</evidence>
<name>A0ABP3KH38_9SPHN</name>
<dbReference type="RefSeq" id="WP_229954793.1">
    <property type="nucleotide sequence ID" value="NZ_BAAAEM010000002.1"/>
</dbReference>
<evidence type="ECO:0000313" key="6">
    <source>
        <dbReference type="Proteomes" id="UP001500713"/>
    </source>
</evidence>
<sequence length="398" mass="43563">MHNHKTKEGLFARLDHMFTDREFFMRANGQVRFLTISGKLQKRVAIGVTAVIGLWLVFTLAMTINQLTVTSERMALAEKEAAVNSSESRVAEYKKSIDGVAQDLIQRQEAIEQITQQFIGDETGTEAEGLTETENQLSENTKKISAAFPEAAELARLEARQIAFAHRLTAAAMKRTARAEAAIRKFGLNPEKLAALSNEAVGGPYIPFFGEDEKELHPTLERLNNALLRMDQLERTLLTIPSAMPADISMMSSGYGYRRDPFSGRGAMHSGIDFKGPHGQPILSAAGGTISYAGWKSGYGKTVEITHGNGLMTRYAHLSKIHVTTGQKVKQGLQVGAMGSTGRSTGTHLHFEVRLNGKAVNPRPFLEANTDVLKIQAVARQRTNAPKKRAEKSGSSRG</sequence>
<keyword evidence="1" id="KW-0732">Signal</keyword>
<reference evidence="6" key="1">
    <citation type="journal article" date="2019" name="Int. J. Syst. Evol. Microbiol.">
        <title>The Global Catalogue of Microorganisms (GCM) 10K type strain sequencing project: providing services to taxonomists for standard genome sequencing and annotation.</title>
        <authorList>
            <consortium name="The Broad Institute Genomics Platform"/>
            <consortium name="The Broad Institute Genome Sequencing Center for Infectious Disease"/>
            <person name="Wu L."/>
            <person name="Ma J."/>
        </authorList>
    </citation>
    <scope>NUCLEOTIDE SEQUENCE [LARGE SCALE GENOMIC DNA]</scope>
    <source>
        <strain evidence="6">JCM 14162</strain>
    </source>
</reference>
<keyword evidence="6" id="KW-1185">Reference proteome</keyword>
<organism evidence="5 6">
    <name type="scientific">Parasphingorhabdus litoris</name>
    <dbReference type="NCBI Taxonomy" id="394733"/>
    <lineage>
        <taxon>Bacteria</taxon>
        <taxon>Pseudomonadati</taxon>
        <taxon>Pseudomonadota</taxon>
        <taxon>Alphaproteobacteria</taxon>
        <taxon>Sphingomonadales</taxon>
        <taxon>Sphingomonadaceae</taxon>
        <taxon>Parasphingorhabdus</taxon>
    </lineage>
</organism>
<dbReference type="PANTHER" id="PTHR21666">
    <property type="entry name" value="PEPTIDASE-RELATED"/>
    <property type="match status" value="1"/>
</dbReference>
<dbReference type="Gene3D" id="2.70.70.10">
    <property type="entry name" value="Glucose Permease (Domain IIA)"/>
    <property type="match status" value="1"/>
</dbReference>
<dbReference type="CDD" id="cd12797">
    <property type="entry name" value="M23_peptidase"/>
    <property type="match status" value="1"/>
</dbReference>
<dbReference type="SUPFAM" id="SSF51261">
    <property type="entry name" value="Duplicated hybrid motif"/>
    <property type="match status" value="1"/>
</dbReference>
<accession>A0ABP3KH38</accession>
<evidence type="ECO:0000256" key="3">
    <source>
        <dbReference type="SAM" id="Phobius"/>
    </source>
</evidence>
<feature type="transmembrane region" description="Helical" evidence="3">
    <location>
        <begin position="44"/>
        <end position="64"/>
    </location>
</feature>
<evidence type="ECO:0000259" key="4">
    <source>
        <dbReference type="Pfam" id="PF01551"/>
    </source>
</evidence>
<keyword evidence="3" id="KW-0812">Transmembrane</keyword>